<name>T1GFW7_MEGSC</name>
<dbReference type="Proteomes" id="UP000015102">
    <property type="component" value="Unassembled WGS sequence"/>
</dbReference>
<protein>
    <submittedName>
        <fullName evidence="1">Uncharacterized protein</fullName>
    </submittedName>
</protein>
<dbReference type="EMBL" id="CAQQ02078665">
    <property type="status" value="NOT_ANNOTATED_CDS"/>
    <property type="molecule type" value="Genomic_DNA"/>
</dbReference>
<evidence type="ECO:0000313" key="2">
    <source>
        <dbReference type="Proteomes" id="UP000015102"/>
    </source>
</evidence>
<evidence type="ECO:0000313" key="1">
    <source>
        <dbReference type="EnsemblMetazoa" id="MESCA002269-PA"/>
    </source>
</evidence>
<dbReference type="HOGENOM" id="CLU_2742947_0_0_1"/>
<reference evidence="1" key="2">
    <citation type="submission" date="2015-06" db="UniProtKB">
        <authorList>
            <consortium name="EnsemblMetazoa"/>
        </authorList>
    </citation>
    <scope>IDENTIFICATION</scope>
</reference>
<proteinExistence type="predicted"/>
<dbReference type="EnsemblMetazoa" id="MESCA002269-RA">
    <property type="protein sequence ID" value="MESCA002269-PA"/>
    <property type="gene ID" value="MESCA002269"/>
</dbReference>
<accession>T1GFW7</accession>
<sequence length="71" mass="8006">MSGGFNVTDVATKICSKRFSWAGHVYQKAKMETRKIILKRKSNNNLTEAASEYCRNTTIHGIKYIGAKELP</sequence>
<reference evidence="2" key="1">
    <citation type="submission" date="2013-02" db="EMBL/GenBank/DDBJ databases">
        <authorList>
            <person name="Hughes D."/>
        </authorList>
    </citation>
    <scope>NUCLEOTIDE SEQUENCE</scope>
    <source>
        <strain>Durham</strain>
        <strain evidence="2">NC isolate 2 -- Noor lab</strain>
    </source>
</reference>
<keyword evidence="2" id="KW-1185">Reference proteome</keyword>
<dbReference type="AlphaFoldDB" id="T1GFW7"/>
<organism evidence="1 2">
    <name type="scientific">Megaselia scalaris</name>
    <name type="common">Humpbacked fly</name>
    <name type="synonym">Phora scalaris</name>
    <dbReference type="NCBI Taxonomy" id="36166"/>
    <lineage>
        <taxon>Eukaryota</taxon>
        <taxon>Metazoa</taxon>
        <taxon>Ecdysozoa</taxon>
        <taxon>Arthropoda</taxon>
        <taxon>Hexapoda</taxon>
        <taxon>Insecta</taxon>
        <taxon>Pterygota</taxon>
        <taxon>Neoptera</taxon>
        <taxon>Endopterygota</taxon>
        <taxon>Diptera</taxon>
        <taxon>Brachycera</taxon>
        <taxon>Muscomorpha</taxon>
        <taxon>Platypezoidea</taxon>
        <taxon>Phoridae</taxon>
        <taxon>Megaseliini</taxon>
        <taxon>Megaselia</taxon>
    </lineage>
</organism>